<dbReference type="GO" id="GO:0015192">
    <property type="term" value="F:L-phenylalanine transmembrane transporter activity"/>
    <property type="evidence" value="ECO:0007669"/>
    <property type="project" value="TreeGrafter"/>
</dbReference>
<dbReference type="Pfam" id="PF12399">
    <property type="entry name" value="BCA_ABC_TP_C"/>
    <property type="match status" value="1"/>
</dbReference>
<dbReference type="Gene3D" id="3.40.50.300">
    <property type="entry name" value="P-loop containing nucleotide triphosphate hydrolases"/>
    <property type="match status" value="1"/>
</dbReference>
<keyword evidence="6" id="KW-1185">Reference proteome</keyword>
<dbReference type="AlphaFoldDB" id="A0A401FXH2"/>
<evidence type="ECO:0000256" key="1">
    <source>
        <dbReference type="ARBA" id="ARBA00022448"/>
    </source>
</evidence>
<evidence type="ECO:0000259" key="4">
    <source>
        <dbReference type="PROSITE" id="PS50893"/>
    </source>
</evidence>
<dbReference type="SMART" id="SM00382">
    <property type="entry name" value="AAA"/>
    <property type="match status" value="1"/>
</dbReference>
<dbReference type="GO" id="GO:0005886">
    <property type="term" value="C:plasma membrane"/>
    <property type="evidence" value="ECO:0007669"/>
    <property type="project" value="TreeGrafter"/>
</dbReference>
<dbReference type="Pfam" id="PF00005">
    <property type="entry name" value="ABC_tran"/>
    <property type="match status" value="1"/>
</dbReference>
<dbReference type="PROSITE" id="PS50893">
    <property type="entry name" value="ABC_TRANSPORTER_2"/>
    <property type="match status" value="1"/>
</dbReference>
<dbReference type="FunFam" id="3.40.50.300:FF:000421">
    <property type="entry name" value="Branched-chain amino acid ABC transporter ATP-binding protein"/>
    <property type="match status" value="1"/>
</dbReference>
<feature type="domain" description="ABC transporter" evidence="4">
    <location>
        <begin position="6"/>
        <end position="253"/>
    </location>
</feature>
<evidence type="ECO:0000313" key="5">
    <source>
        <dbReference type="EMBL" id="GBC61677.1"/>
    </source>
</evidence>
<keyword evidence="1" id="KW-0813">Transport</keyword>
<sequence length="253" mass="27283">MGNPFLALENLTKAFGGVVAVNDLSFAVDRGTVTSVIGPNGAGKTTMFNLITGFAVPTSGQVRFGGMVISGQRPHRIAALGFARTFQNVQIFPEMTALENVMVGRHLQSEAGLFRSFIVPPFFRREERQIRADAAKWLDFAGMADLGDVPAGSLPLGSQRLLEIARALAAEPKLLLLDEPASGLNARETLVMGRMIARIREMGITVLLVEHDMELVMEVSDKVVVVNFGSRIAYGTPAEVQLNPDVIAAYLGE</sequence>
<keyword evidence="2" id="KW-0547">Nucleotide-binding</keyword>
<dbReference type="InterPro" id="IPR003593">
    <property type="entry name" value="AAA+_ATPase"/>
</dbReference>
<evidence type="ECO:0000256" key="2">
    <source>
        <dbReference type="ARBA" id="ARBA00022741"/>
    </source>
</evidence>
<evidence type="ECO:0000313" key="6">
    <source>
        <dbReference type="Proteomes" id="UP000288096"/>
    </source>
</evidence>
<dbReference type="GO" id="GO:0005524">
    <property type="term" value="F:ATP binding"/>
    <property type="evidence" value="ECO:0007669"/>
    <property type="project" value="UniProtKB-KW"/>
</dbReference>
<protein>
    <submittedName>
        <fullName evidence="5">ABC transporter ATP-binding protein</fullName>
    </submittedName>
</protein>
<organism evidence="5 6">
    <name type="scientific">Desulfonema ishimotonii</name>
    <dbReference type="NCBI Taxonomy" id="45657"/>
    <lineage>
        <taxon>Bacteria</taxon>
        <taxon>Pseudomonadati</taxon>
        <taxon>Thermodesulfobacteriota</taxon>
        <taxon>Desulfobacteria</taxon>
        <taxon>Desulfobacterales</taxon>
        <taxon>Desulfococcaceae</taxon>
        <taxon>Desulfonema</taxon>
    </lineage>
</organism>
<dbReference type="GO" id="GO:0016887">
    <property type="term" value="F:ATP hydrolysis activity"/>
    <property type="evidence" value="ECO:0007669"/>
    <property type="project" value="InterPro"/>
</dbReference>
<dbReference type="SUPFAM" id="SSF52540">
    <property type="entry name" value="P-loop containing nucleoside triphosphate hydrolases"/>
    <property type="match status" value="1"/>
</dbReference>
<dbReference type="InterPro" id="IPR003439">
    <property type="entry name" value="ABC_transporter-like_ATP-bd"/>
</dbReference>
<dbReference type="Proteomes" id="UP000288096">
    <property type="component" value="Unassembled WGS sequence"/>
</dbReference>
<dbReference type="OrthoDB" id="5405085at2"/>
<comment type="caution">
    <text evidence="5">The sequence shown here is derived from an EMBL/GenBank/DDBJ whole genome shotgun (WGS) entry which is preliminary data.</text>
</comment>
<dbReference type="GO" id="GO:0042941">
    <property type="term" value="P:D-alanine transmembrane transport"/>
    <property type="evidence" value="ECO:0007669"/>
    <property type="project" value="TreeGrafter"/>
</dbReference>
<gene>
    <name evidence="5" type="ORF">DENIS_2639</name>
</gene>
<dbReference type="GO" id="GO:0005304">
    <property type="term" value="F:L-valine transmembrane transporter activity"/>
    <property type="evidence" value="ECO:0007669"/>
    <property type="project" value="TreeGrafter"/>
</dbReference>
<dbReference type="InterPro" id="IPR027417">
    <property type="entry name" value="P-loop_NTPase"/>
</dbReference>
<reference evidence="6" key="1">
    <citation type="submission" date="2017-11" db="EMBL/GenBank/DDBJ databases">
        <authorList>
            <person name="Watanabe M."/>
            <person name="Kojima H."/>
        </authorList>
    </citation>
    <scope>NUCLEOTIDE SEQUENCE [LARGE SCALE GENOMIC DNA]</scope>
    <source>
        <strain evidence="6">Tokyo 01</strain>
    </source>
</reference>
<dbReference type="InterPro" id="IPR032823">
    <property type="entry name" value="BCA_ABC_TP_C"/>
</dbReference>
<name>A0A401FXH2_9BACT</name>
<dbReference type="EMBL" id="BEXT01000001">
    <property type="protein sequence ID" value="GBC61677.1"/>
    <property type="molecule type" value="Genomic_DNA"/>
</dbReference>
<dbReference type="PANTHER" id="PTHR45772:SF7">
    <property type="entry name" value="AMINO ACID ABC TRANSPORTER ATP-BINDING PROTEIN"/>
    <property type="match status" value="1"/>
</dbReference>
<dbReference type="GO" id="GO:0015808">
    <property type="term" value="P:L-alanine transport"/>
    <property type="evidence" value="ECO:0007669"/>
    <property type="project" value="TreeGrafter"/>
</dbReference>
<accession>A0A401FXH2</accession>
<dbReference type="InterPro" id="IPR051120">
    <property type="entry name" value="ABC_AA/LPS_Transport"/>
</dbReference>
<dbReference type="GO" id="GO:1903806">
    <property type="term" value="P:L-isoleucine import across plasma membrane"/>
    <property type="evidence" value="ECO:0007669"/>
    <property type="project" value="TreeGrafter"/>
</dbReference>
<dbReference type="CDD" id="cd03219">
    <property type="entry name" value="ABC_Mj1267_LivG_branched"/>
    <property type="match status" value="1"/>
</dbReference>
<evidence type="ECO:0000256" key="3">
    <source>
        <dbReference type="ARBA" id="ARBA00022840"/>
    </source>
</evidence>
<dbReference type="PANTHER" id="PTHR45772">
    <property type="entry name" value="CONSERVED COMPONENT OF ABC TRANSPORTER FOR NATURAL AMINO ACIDS-RELATED"/>
    <property type="match status" value="1"/>
</dbReference>
<dbReference type="RefSeq" id="WP_124328938.1">
    <property type="nucleotide sequence ID" value="NZ_BEXT01000001.1"/>
</dbReference>
<keyword evidence="3 5" id="KW-0067">ATP-binding</keyword>
<dbReference type="GO" id="GO:1903805">
    <property type="term" value="P:L-valine import across plasma membrane"/>
    <property type="evidence" value="ECO:0007669"/>
    <property type="project" value="TreeGrafter"/>
</dbReference>
<proteinExistence type="predicted"/>
<dbReference type="GO" id="GO:0015188">
    <property type="term" value="F:L-isoleucine transmembrane transporter activity"/>
    <property type="evidence" value="ECO:0007669"/>
    <property type="project" value="TreeGrafter"/>
</dbReference>
<reference evidence="6" key="2">
    <citation type="submission" date="2019-01" db="EMBL/GenBank/DDBJ databases">
        <title>Genome sequence of Desulfonema ishimotonii strain Tokyo 01.</title>
        <authorList>
            <person name="Fukui M."/>
        </authorList>
    </citation>
    <scope>NUCLEOTIDE SEQUENCE [LARGE SCALE GENOMIC DNA]</scope>
    <source>
        <strain evidence="6">Tokyo 01</strain>
    </source>
</reference>